<comment type="caution">
    <text evidence="2">The sequence shown here is derived from an EMBL/GenBank/DDBJ whole genome shotgun (WGS) entry which is preliminary data.</text>
</comment>
<name>A0A852ZX76_9ACTN</name>
<dbReference type="RefSeq" id="WP_179814922.1">
    <property type="nucleotide sequence ID" value="NZ_JACBZD010000001.1"/>
</dbReference>
<feature type="transmembrane region" description="Helical" evidence="1">
    <location>
        <begin position="72"/>
        <end position="90"/>
    </location>
</feature>
<dbReference type="AlphaFoldDB" id="A0A852ZX76"/>
<gene>
    <name evidence="2" type="ORF">FHU37_003260</name>
</gene>
<evidence type="ECO:0000313" key="3">
    <source>
        <dbReference type="Proteomes" id="UP000567795"/>
    </source>
</evidence>
<feature type="transmembrane region" description="Helical" evidence="1">
    <location>
        <begin position="125"/>
        <end position="147"/>
    </location>
</feature>
<keyword evidence="3" id="KW-1185">Reference proteome</keyword>
<organism evidence="2 3">
    <name type="scientific">Allostreptomyces psammosilenae</name>
    <dbReference type="NCBI Taxonomy" id="1892865"/>
    <lineage>
        <taxon>Bacteria</taxon>
        <taxon>Bacillati</taxon>
        <taxon>Actinomycetota</taxon>
        <taxon>Actinomycetes</taxon>
        <taxon>Kitasatosporales</taxon>
        <taxon>Streptomycetaceae</taxon>
        <taxon>Allostreptomyces</taxon>
    </lineage>
</organism>
<evidence type="ECO:0000256" key="1">
    <source>
        <dbReference type="SAM" id="Phobius"/>
    </source>
</evidence>
<keyword evidence="1" id="KW-0812">Transmembrane</keyword>
<reference evidence="2 3" key="1">
    <citation type="submission" date="2020-07" db="EMBL/GenBank/DDBJ databases">
        <title>Sequencing the genomes of 1000 actinobacteria strains.</title>
        <authorList>
            <person name="Klenk H.-P."/>
        </authorList>
    </citation>
    <scope>NUCLEOTIDE SEQUENCE [LARGE SCALE GENOMIC DNA]</scope>
    <source>
        <strain evidence="2 3">DSM 42178</strain>
    </source>
</reference>
<keyword evidence="1" id="KW-1133">Transmembrane helix</keyword>
<sequence length="166" mass="16526">MTNRTETVNDPAGGPAPGDAAGRSMVRAAALIAAAQGVLVAVPALGMAWVGLFGDPGEGLLGMEDGYTPGTTRDALIGALVLLLTAAIPLTAGHGLWRLRRWGRGPALTANLFCLPVAYEMATNGGALVAGGVLLGLSGLAGLVLLLHPAALRAMAPAGTGRVARS</sequence>
<feature type="transmembrane region" description="Helical" evidence="1">
    <location>
        <begin position="28"/>
        <end position="52"/>
    </location>
</feature>
<protein>
    <submittedName>
        <fullName evidence="2">Uncharacterized membrane protein (DUF2068 family)</fullName>
    </submittedName>
</protein>
<keyword evidence="1" id="KW-0472">Membrane</keyword>
<evidence type="ECO:0000313" key="2">
    <source>
        <dbReference type="EMBL" id="NYI06317.1"/>
    </source>
</evidence>
<dbReference type="EMBL" id="JACBZD010000001">
    <property type="protein sequence ID" value="NYI06317.1"/>
    <property type="molecule type" value="Genomic_DNA"/>
</dbReference>
<proteinExistence type="predicted"/>
<dbReference type="Proteomes" id="UP000567795">
    <property type="component" value="Unassembled WGS sequence"/>
</dbReference>
<accession>A0A852ZX76</accession>